<dbReference type="EnsemblPlants" id="OMERI11G04970.2">
    <property type="protein sequence ID" value="OMERI11G04970.2"/>
    <property type="gene ID" value="OMERI11G04970"/>
</dbReference>
<reference evidence="2" key="2">
    <citation type="submission" date="2018-05" db="EMBL/GenBank/DDBJ databases">
        <title>OmerRS3 (Oryza meridionalis Reference Sequence Version 3).</title>
        <authorList>
            <person name="Zhang J."/>
            <person name="Kudrna D."/>
            <person name="Lee S."/>
            <person name="Talag J."/>
            <person name="Welchert J."/>
            <person name="Wing R.A."/>
        </authorList>
    </citation>
    <scope>NUCLEOTIDE SEQUENCE [LARGE SCALE GENOMIC DNA]</scope>
    <source>
        <strain evidence="2">cv. OR44</strain>
    </source>
</reference>
<evidence type="ECO:0000313" key="3">
    <source>
        <dbReference type="Proteomes" id="UP000008021"/>
    </source>
</evidence>
<name>A0A0E0F3B7_9ORYZ</name>
<organism evidence="2">
    <name type="scientific">Oryza meridionalis</name>
    <dbReference type="NCBI Taxonomy" id="40149"/>
    <lineage>
        <taxon>Eukaryota</taxon>
        <taxon>Viridiplantae</taxon>
        <taxon>Streptophyta</taxon>
        <taxon>Embryophyta</taxon>
        <taxon>Tracheophyta</taxon>
        <taxon>Spermatophyta</taxon>
        <taxon>Magnoliopsida</taxon>
        <taxon>Liliopsida</taxon>
        <taxon>Poales</taxon>
        <taxon>Poaceae</taxon>
        <taxon>BOP clade</taxon>
        <taxon>Oryzoideae</taxon>
        <taxon>Oryzeae</taxon>
        <taxon>Oryzinae</taxon>
        <taxon>Oryza</taxon>
    </lineage>
</organism>
<dbReference type="Gramene" id="OMERI11G04970.2">
    <property type="protein sequence ID" value="OMERI11G04970.2"/>
    <property type="gene ID" value="OMERI11G04970"/>
</dbReference>
<keyword evidence="3" id="KW-1185">Reference proteome</keyword>
<sequence>MSTPLPISLTRPRLHVAVTSEQASYHLSAIPSSSNLRTPPATSPYIKPPLKEPTADSARAS</sequence>
<feature type="region of interest" description="Disordered" evidence="1">
    <location>
        <begin position="29"/>
        <end position="61"/>
    </location>
</feature>
<evidence type="ECO:0000256" key="1">
    <source>
        <dbReference type="SAM" id="MobiDB-lite"/>
    </source>
</evidence>
<dbReference type="HOGENOM" id="CLU_2926550_0_0_1"/>
<dbReference type="Proteomes" id="UP000008021">
    <property type="component" value="Chromosome 11"/>
</dbReference>
<reference evidence="2" key="1">
    <citation type="submission" date="2015-04" db="UniProtKB">
        <authorList>
            <consortium name="EnsemblPlants"/>
        </authorList>
    </citation>
    <scope>IDENTIFICATION</scope>
</reference>
<protein>
    <submittedName>
        <fullName evidence="2">Uncharacterized protein</fullName>
    </submittedName>
</protein>
<evidence type="ECO:0000313" key="2">
    <source>
        <dbReference type="EnsemblPlants" id="OMERI11G04970.2"/>
    </source>
</evidence>
<dbReference type="AlphaFoldDB" id="A0A0E0F3B7"/>
<proteinExistence type="predicted"/>
<accession>A0A0E0F3B7</accession>